<dbReference type="AlphaFoldDB" id="A0A512MH08"/>
<dbReference type="SUPFAM" id="SSF49503">
    <property type="entry name" value="Cupredoxins"/>
    <property type="match status" value="1"/>
</dbReference>
<comment type="caution">
    <text evidence="1">The sequence shown here is derived from an EMBL/GenBank/DDBJ whole genome shotgun (WGS) entry which is preliminary data.</text>
</comment>
<reference evidence="1 2" key="1">
    <citation type="submission" date="2019-07" db="EMBL/GenBank/DDBJ databases">
        <title>Whole genome shotgun sequence of Brevifollis gellanilyticus NBRC 108608.</title>
        <authorList>
            <person name="Hosoyama A."/>
            <person name="Uohara A."/>
            <person name="Ohji S."/>
            <person name="Ichikawa N."/>
        </authorList>
    </citation>
    <scope>NUCLEOTIDE SEQUENCE [LARGE SCALE GENOMIC DNA]</scope>
    <source>
        <strain evidence="1 2">NBRC 108608</strain>
    </source>
</reference>
<accession>A0A512MH08</accession>
<organism evidence="1 2">
    <name type="scientific">Brevifollis gellanilyticus</name>
    <dbReference type="NCBI Taxonomy" id="748831"/>
    <lineage>
        <taxon>Bacteria</taxon>
        <taxon>Pseudomonadati</taxon>
        <taxon>Verrucomicrobiota</taxon>
        <taxon>Verrucomicrobiia</taxon>
        <taxon>Verrucomicrobiales</taxon>
        <taxon>Verrucomicrobiaceae</taxon>
    </lineage>
</organism>
<protein>
    <recommendedName>
        <fullName evidence="3">Rhamnogalacturonan lyase domain-containing protein</fullName>
    </recommendedName>
</protein>
<dbReference type="Gene3D" id="2.60.40.420">
    <property type="entry name" value="Cupredoxins - blue copper proteins"/>
    <property type="match status" value="1"/>
</dbReference>
<evidence type="ECO:0000313" key="1">
    <source>
        <dbReference type="EMBL" id="GEP46004.1"/>
    </source>
</evidence>
<name>A0A512MH08_9BACT</name>
<gene>
    <name evidence="1" type="ORF">BGE01nite_52950</name>
</gene>
<dbReference type="GO" id="GO:0030246">
    <property type="term" value="F:carbohydrate binding"/>
    <property type="evidence" value="ECO:0007669"/>
    <property type="project" value="InterPro"/>
</dbReference>
<evidence type="ECO:0008006" key="3">
    <source>
        <dbReference type="Google" id="ProtNLM"/>
    </source>
</evidence>
<keyword evidence="2" id="KW-1185">Reference proteome</keyword>
<proteinExistence type="predicted"/>
<dbReference type="SUPFAM" id="SSF49452">
    <property type="entry name" value="Starch-binding domain-like"/>
    <property type="match status" value="1"/>
</dbReference>
<evidence type="ECO:0000313" key="2">
    <source>
        <dbReference type="Proteomes" id="UP000321577"/>
    </source>
</evidence>
<dbReference type="InterPro" id="IPR008972">
    <property type="entry name" value="Cupredoxin"/>
</dbReference>
<dbReference type="InterPro" id="IPR013784">
    <property type="entry name" value="Carb-bd-like_fold"/>
</dbReference>
<dbReference type="Proteomes" id="UP000321577">
    <property type="component" value="Unassembled WGS sequence"/>
</dbReference>
<dbReference type="EMBL" id="BKAG01000066">
    <property type="protein sequence ID" value="GEP46004.1"/>
    <property type="molecule type" value="Genomic_DNA"/>
</dbReference>
<dbReference type="Gene3D" id="2.60.40.1120">
    <property type="entry name" value="Carboxypeptidase-like, regulatory domain"/>
    <property type="match status" value="1"/>
</dbReference>
<sequence>MVEAKLGKGGLSSFIQAMPRFTLVTFFSLILCRLVMADGAVSGVVALDVQRPPSVQPGYKPQTVKPIQGEDDTPAIVWVEKAGMTYPKTRAKEHVKIEQEGYQFRPPVVVLQTGASATFPNMDEEFHNVFSYSKPRRFDLGRFRKDEKSPSVVFEKPGLVKIYCEIHQHMRCRLLVLDTPWFALTDAQGRFKISGIPAGEYQLKAMLPSEKIVQSTITISDGKTTAAQLAR</sequence>